<dbReference type="HAMAP" id="MF_00165">
    <property type="entry name" value="Thymidylate_kinase"/>
    <property type="match status" value="1"/>
</dbReference>
<dbReference type="CDD" id="cd01672">
    <property type="entry name" value="TMPK"/>
    <property type="match status" value="1"/>
</dbReference>
<comment type="similarity">
    <text evidence="1 12">Belongs to the thymidylate kinase family.</text>
</comment>
<evidence type="ECO:0000256" key="10">
    <source>
        <dbReference type="ARBA" id="ARBA00048743"/>
    </source>
</evidence>
<dbReference type="GO" id="GO:0006233">
    <property type="term" value="P:dTDP biosynthetic process"/>
    <property type="evidence" value="ECO:0007669"/>
    <property type="project" value="InterPro"/>
</dbReference>
<keyword evidence="7 12" id="KW-0418">Kinase</keyword>
<evidence type="ECO:0000313" key="16">
    <source>
        <dbReference type="Proteomes" id="UP000009081"/>
    </source>
</evidence>
<dbReference type="AlphaFoldDB" id="C5B4S2"/>
<keyword evidence="16" id="KW-1185">Reference proteome</keyword>
<geneLocation type="plasmid" evidence="15 16">
    <name>megaplasmid</name>
</geneLocation>
<keyword evidence="15" id="KW-0614">Plasmid</keyword>
<dbReference type="EC" id="2.7.4.9" evidence="2 12"/>
<feature type="binding site" evidence="12">
    <location>
        <begin position="18"/>
        <end position="25"/>
    </location>
    <ligand>
        <name>ATP</name>
        <dbReference type="ChEBI" id="CHEBI:30616"/>
    </ligand>
</feature>
<keyword evidence="8 12" id="KW-0067">ATP-binding</keyword>
<dbReference type="GO" id="GO:0006227">
    <property type="term" value="P:dUDP biosynthetic process"/>
    <property type="evidence" value="ECO:0007669"/>
    <property type="project" value="TreeGrafter"/>
</dbReference>
<evidence type="ECO:0000313" key="15">
    <source>
        <dbReference type="EMBL" id="ACS43454.1"/>
    </source>
</evidence>
<accession>C5B4S2</accession>
<dbReference type="InterPro" id="IPR039430">
    <property type="entry name" value="Thymidylate_kin-like_dom"/>
</dbReference>
<comment type="catalytic activity">
    <reaction evidence="10 12">
        <text>dTMP + ATP = dTDP + ADP</text>
        <dbReference type="Rhea" id="RHEA:13517"/>
        <dbReference type="ChEBI" id="CHEBI:30616"/>
        <dbReference type="ChEBI" id="CHEBI:58369"/>
        <dbReference type="ChEBI" id="CHEBI:63528"/>
        <dbReference type="ChEBI" id="CHEBI:456216"/>
        <dbReference type="EC" id="2.7.4.9"/>
    </reaction>
</comment>
<dbReference type="HOGENOM" id="CLU_049131_0_0_5"/>
<dbReference type="InterPro" id="IPR027417">
    <property type="entry name" value="P-loop_NTPase"/>
</dbReference>
<dbReference type="NCBIfam" id="TIGR00041">
    <property type="entry name" value="DTMP_kinase"/>
    <property type="match status" value="1"/>
</dbReference>
<organism evidence="15 16">
    <name type="scientific">Methylorubrum extorquens (strain ATCC 14718 / DSM 1338 / JCM 2805 / NCIMB 9133 / AM1)</name>
    <name type="common">Methylobacterium extorquens</name>
    <dbReference type="NCBI Taxonomy" id="272630"/>
    <lineage>
        <taxon>Bacteria</taxon>
        <taxon>Pseudomonadati</taxon>
        <taxon>Pseudomonadota</taxon>
        <taxon>Alphaproteobacteria</taxon>
        <taxon>Hyphomicrobiales</taxon>
        <taxon>Methylobacteriaceae</taxon>
        <taxon>Methylorubrum</taxon>
    </lineage>
</organism>
<evidence type="ECO:0000256" key="13">
    <source>
        <dbReference type="SAM" id="MobiDB-lite"/>
    </source>
</evidence>
<evidence type="ECO:0000256" key="2">
    <source>
        <dbReference type="ARBA" id="ARBA00012980"/>
    </source>
</evidence>
<dbReference type="OrthoDB" id="9774907at2"/>
<dbReference type="PROSITE" id="PS01331">
    <property type="entry name" value="THYMIDYLATE_KINASE"/>
    <property type="match status" value="1"/>
</dbReference>
<evidence type="ECO:0000256" key="11">
    <source>
        <dbReference type="ARBA" id="ARBA00057735"/>
    </source>
</evidence>
<feature type="region of interest" description="Disordered" evidence="13">
    <location>
        <begin position="1"/>
        <end position="26"/>
    </location>
</feature>
<comment type="function">
    <text evidence="11 12">Phosphorylation of dTMP to form dTDP in both de novo and salvage pathways of dTTP synthesis.</text>
</comment>
<dbReference type="GO" id="GO:0006235">
    <property type="term" value="P:dTTP biosynthetic process"/>
    <property type="evidence" value="ECO:0007669"/>
    <property type="project" value="UniProtKB-UniRule"/>
</dbReference>
<dbReference type="FunFam" id="3.40.50.300:FF:000225">
    <property type="entry name" value="Thymidylate kinase"/>
    <property type="match status" value="1"/>
</dbReference>
<dbReference type="Pfam" id="PF02223">
    <property type="entry name" value="Thymidylate_kin"/>
    <property type="match status" value="1"/>
</dbReference>
<dbReference type="RefSeq" id="WP_012753905.1">
    <property type="nucleotide sequence ID" value="NC_012811.1"/>
</dbReference>
<dbReference type="Gene3D" id="3.40.50.300">
    <property type="entry name" value="P-loop containing nucleotide triphosphate hydrolases"/>
    <property type="match status" value="1"/>
</dbReference>
<sequence>MSDLPKRHPEGVFASLEGPEGAGKSSQINRLAERMRAAGREVVVTREPGGCKGAEVLRNLVLSGAVQWDPRTELMLFAAARREHVVRTIAPALARGAVVLSDRFSESSRAYQGAARGVGTALCDDLERIACDGILPDVVFLLDVDPVVGLARSKARATDSTMFEALDLEFHRTLRQAFLDRAAERPELFEVIPSMDVAATADAVWAAFLRRFPQALPRDLCAGGR</sequence>
<evidence type="ECO:0000256" key="6">
    <source>
        <dbReference type="ARBA" id="ARBA00022741"/>
    </source>
</evidence>
<evidence type="ECO:0000256" key="1">
    <source>
        <dbReference type="ARBA" id="ARBA00009776"/>
    </source>
</evidence>
<dbReference type="PANTHER" id="PTHR10344">
    <property type="entry name" value="THYMIDYLATE KINASE"/>
    <property type="match status" value="1"/>
</dbReference>
<evidence type="ECO:0000256" key="5">
    <source>
        <dbReference type="ARBA" id="ARBA00022727"/>
    </source>
</evidence>
<feature type="domain" description="Thymidylate kinase-like" evidence="14">
    <location>
        <begin position="16"/>
        <end position="187"/>
    </location>
</feature>
<keyword evidence="4 12" id="KW-0808">Transferase</keyword>
<protein>
    <recommendedName>
        <fullName evidence="3 12">Thymidylate kinase</fullName>
        <ecNumber evidence="2 12">2.7.4.9</ecNumber>
    </recommendedName>
    <alternativeName>
        <fullName evidence="9 12">dTMP kinase</fullName>
    </alternativeName>
</protein>
<dbReference type="GO" id="GO:0005829">
    <property type="term" value="C:cytosol"/>
    <property type="evidence" value="ECO:0007669"/>
    <property type="project" value="TreeGrafter"/>
</dbReference>
<evidence type="ECO:0000259" key="14">
    <source>
        <dbReference type="Pfam" id="PF02223"/>
    </source>
</evidence>
<evidence type="ECO:0000256" key="3">
    <source>
        <dbReference type="ARBA" id="ARBA00017144"/>
    </source>
</evidence>
<dbReference type="InterPro" id="IPR018095">
    <property type="entry name" value="Thymidylate_kin_CS"/>
</dbReference>
<evidence type="ECO:0000256" key="4">
    <source>
        <dbReference type="ARBA" id="ARBA00022679"/>
    </source>
</evidence>
<dbReference type="SUPFAM" id="SSF52540">
    <property type="entry name" value="P-loop containing nucleoside triphosphate hydrolases"/>
    <property type="match status" value="1"/>
</dbReference>
<dbReference type="Proteomes" id="UP000009081">
    <property type="component" value="Plasmid megaplasmid"/>
</dbReference>
<dbReference type="EMBL" id="CP001511">
    <property type="protein sequence ID" value="ACS43454.1"/>
    <property type="molecule type" value="Genomic_DNA"/>
</dbReference>
<keyword evidence="5 12" id="KW-0545">Nucleotide biosynthesis</keyword>
<reference evidence="15 16" key="1">
    <citation type="journal article" date="2009" name="PLoS ONE">
        <title>Methylobacterium genome sequences: a reference blueprint to investigate microbial metabolism of C1 compounds from natural and industrial sources.</title>
        <authorList>
            <person name="Vuilleumier S."/>
            <person name="Chistoserdova L."/>
            <person name="Lee M.-C."/>
            <person name="Bringel F."/>
            <person name="Lajus A."/>
            <person name="Zhou Y."/>
            <person name="Gourion B."/>
            <person name="Barbe V."/>
            <person name="Chang J."/>
            <person name="Cruveiller S."/>
            <person name="Dossat C."/>
            <person name="Gillett W."/>
            <person name="Gruffaz C."/>
            <person name="Haugen E."/>
            <person name="Hourcade E."/>
            <person name="Levy R."/>
            <person name="Mangenot S."/>
            <person name="Muller E."/>
            <person name="Nadalig T."/>
            <person name="Pagni M."/>
            <person name="Penny C."/>
            <person name="Peyraud R."/>
            <person name="Robinson D.G."/>
            <person name="Roche D."/>
            <person name="Rouy Z."/>
            <person name="Saenampechek C."/>
            <person name="Salvignol G."/>
            <person name="Vallenet D."/>
            <person name="Wu Z."/>
            <person name="Marx C.J."/>
            <person name="Vorholt J.A."/>
            <person name="Olson M.V."/>
            <person name="Kaul R."/>
            <person name="Weissenbach J."/>
            <person name="Medigue C."/>
            <person name="Lidstrom M.E."/>
        </authorList>
    </citation>
    <scope>NUCLEOTIDE SEQUENCE [LARGE SCALE GENOMIC DNA]</scope>
    <source>
        <strain evidence="16">ATCC 14718 / DSM 1338 / JCM 2805 / NCIMB 9133 / AM1</strain>
    </source>
</reference>
<name>C5B4S2_METEA</name>
<gene>
    <name evidence="12" type="primary">tmk</name>
    <name evidence="15" type="ordered locus">MexAM1_META2p0607</name>
</gene>
<dbReference type="InterPro" id="IPR018094">
    <property type="entry name" value="Thymidylate_kinase"/>
</dbReference>
<dbReference type="GO" id="GO:0004798">
    <property type="term" value="F:dTMP kinase activity"/>
    <property type="evidence" value="ECO:0007669"/>
    <property type="project" value="UniProtKB-UniRule"/>
</dbReference>
<evidence type="ECO:0000256" key="7">
    <source>
        <dbReference type="ARBA" id="ARBA00022777"/>
    </source>
</evidence>
<dbReference type="KEGG" id="mea:Mex_2p0607"/>
<dbReference type="GO" id="GO:0005524">
    <property type="term" value="F:ATP binding"/>
    <property type="evidence" value="ECO:0007669"/>
    <property type="project" value="UniProtKB-UniRule"/>
</dbReference>
<evidence type="ECO:0000256" key="8">
    <source>
        <dbReference type="ARBA" id="ARBA00022840"/>
    </source>
</evidence>
<dbReference type="PANTHER" id="PTHR10344:SF4">
    <property type="entry name" value="UMP-CMP KINASE 2, MITOCHONDRIAL"/>
    <property type="match status" value="1"/>
</dbReference>
<feature type="compositionally biased region" description="Basic and acidic residues" evidence="13">
    <location>
        <begin position="1"/>
        <end position="10"/>
    </location>
</feature>
<proteinExistence type="inferred from homology"/>
<evidence type="ECO:0000256" key="12">
    <source>
        <dbReference type="HAMAP-Rule" id="MF_00165"/>
    </source>
</evidence>
<keyword evidence="6 12" id="KW-0547">Nucleotide-binding</keyword>
<evidence type="ECO:0000256" key="9">
    <source>
        <dbReference type="ARBA" id="ARBA00029962"/>
    </source>
</evidence>